<name>A0A1H8XF84_9BRAD</name>
<dbReference type="RefSeq" id="WP_011502809.1">
    <property type="nucleotide sequence ID" value="NZ_FODT01000028.1"/>
</dbReference>
<protein>
    <submittedName>
        <fullName evidence="1">Uncharacterized protein</fullName>
    </submittedName>
</protein>
<sequence>MTQIITRLYDSSSKLAALEADLKKNNYKYSVVTGYQAGKASSTDDIAAALGRAYVSRGDARTYADYVKKGAVVVAVQAEFGFAAKATTILDSYGPNKISMQSSSSAGLEMSEATPFSNMIHAKALLDTSGKYKSYSGDWLLVDSDKTFSGTPLVISSKGPYQSFSGTPLLLDSSGPYKSFSGTPVLLDSSGPYKSYSGEPLLINKPTIFSSWLGLPVLSK</sequence>
<reference evidence="2" key="1">
    <citation type="submission" date="2016-10" db="EMBL/GenBank/DDBJ databases">
        <authorList>
            <person name="Varghese N."/>
            <person name="Submissions S."/>
        </authorList>
    </citation>
    <scope>NUCLEOTIDE SEQUENCE [LARGE SCALE GENOMIC DNA]</scope>
    <source>
        <strain evidence="2">DSM 123</strain>
    </source>
</reference>
<dbReference type="AlphaFoldDB" id="A0A1H8XF84"/>
<evidence type="ECO:0000313" key="1">
    <source>
        <dbReference type="EMBL" id="SEP38556.1"/>
    </source>
</evidence>
<dbReference type="Proteomes" id="UP000199615">
    <property type="component" value="Unassembled WGS sequence"/>
</dbReference>
<keyword evidence="2" id="KW-1185">Reference proteome</keyword>
<dbReference type="EMBL" id="FODT01000028">
    <property type="protein sequence ID" value="SEP38556.1"/>
    <property type="molecule type" value="Genomic_DNA"/>
</dbReference>
<evidence type="ECO:0000313" key="2">
    <source>
        <dbReference type="Proteomes" id="UP000199615"/>
    </source>
</evidence>
<gene>
    <name evidence="1" type="ORF">SAMN05444123_1281</name>
</gene>
<dbReference type="OrthoDB" id="8140771at2"/>
<proteinExistence type="predicted"/>
<accession>A0A1H8XF84</accession>
<organism evidence="1 2">
    <name type="scientific">Rhodopseudomonas pseudopalustris</name>
    <dbReference type="NCBI Taxonomy" id="1513892"/>
    <lineage>
        <taxon>Bacteria</taxon>
        <taxon>Pseudomonadati</taxon>
        <taxon>Pseudomonadota</taxon>
        <taxon>Alphaproteobacteria</taxon>
        <taxon>Hyphomicrobiales</taxon>
        <taxon>Nitrobacteraceae</taxon>
        <taxon>Rhodopseudomonas</taxon>
    </lineage>
</organism>